<feature type="signal peptide" evidence="1">
    <location>
        <begin position="1"/>
        <end position="28"/>
    </location>
</feature>
<protein>
    <submittedName>
        <fullName evidence="2">Uncharacterized protein</fullName>
    </submittedName>
</protein>
<dbReference type="Proteomes" id="UP001159179">
    <property type="component" value="Unassembled WGS sequence"/>
</dbReference>
<comment type="caution">
    <text evidence="2">The sequence shown here is derived from an EMBL/GenBank/DDBJ whole genome shotgun (WGS) entry which is preliminary data.</text>
</comment>
<evidence type="ECO:0000313" key="3">
    <source>
        <dbReference type="Proteomes" id="UP001159179"/>
    </source>
</evidence>
<gene>
    <name evidence="2" type="ORF">P5X88_20595</name>
</gene>
<keyword evidence="1" id="KW-0732">Signal</keyword>
<dbReference type="GeneID" id="79870211"/>
<proteinExistence type="predicted"/>
<sequence length="173" mass="19495">MKKTLKNTFITTLVLALFMTSFVGIANAQEFQISEEQEIEEMAKTLEFVFDEATIVDENGNFIGLDFNLIEEQYGYDPQIEELKHLIYSENVIAPMNAELDNCINKKIKNGIAEFLSVGAIATVINYIVKGEYKLAATKLIKMGVKGNAVSVAAQLVYYYGKCQWEVNGWWGK</sequence>
<dbReference type="RefSeq" id="WP_180212623.1">
    <property type="nucleotide sequence ID" value="NZ_BOQX01000010.1"/>
</dbReference>
<reference evidence="2" key="1">
    <citation type="submission" date="2023-03" db="EMBL/GenBank/DDBJ databases">
        <title>Bacterial isolates from washroom surfaces on a university campus.</title>
        <authorList>
            <person name="Holman D.B."/>
            <person name="Gzyl K.E."/>
            <person name="Taheri A.E."/>
        </authorList>
    </citation>
    <scope>NUCLEOTIDE SEQUENCE</scope>
    <source>
        <strain evidence="2">RD03</strain>
    </source>
</reference>
<dbReference type="AlphaFoldDB" id="A0AAW6SYH7"/>
<accession>A0AAW6SYH7</accession>
<dbReference type="EMBL" id="JAROYP010000014">
    <property type="protein sequence ID" value="MDH5163338.1"/>
    <property type="molecule type" value="Genomic_DNA"/>
</dbReference>
<name>A0AAW6SYH7_9BACI</name>
<evidence type="ECO:0000256" key="1">
    <source>
        <dbReference type="SAM" id="SignalP"/>
    </source>
</evidence>
<evidence type="ECO:0000313" key="2">
    <source>
        <dbReference type="EMBL" id="MDH5163338.1"/>
    </source>
</evidence>
<organism evidence="2 3">
    <name type="scientific">Heyndrickxia oleronia</name>
    <dbReference type="NCBI Taxonomy" id="38875"/>
    <lineage>
        <taxon>Bacteria</taxon>
        <taxon>Bacillati</taxon>
        <taxon>Bacillota</taxon>
        <taxon>Bacilli</taxon>
        <taxon>Bacillales</taxon>
        <taxon>Bacillaceae</taxon>
        <taxon>Heyndrickxia</taxon>
    </lineage>
</organism>
<feature type="chain" id="PRO_5043633460" evidence="1">
    <location>
        <begin position="29"/>
        <end position="173"/>
    </location>
</feature>